<dbReference type="InterPro" id="IPR036188">
    <property type="entry name" value="FAD/NAD-bd_sf"/>
</dbReference>
<accession>A0AAW1HTE2</accession>
<evidence type="ECO:0000256" key="10">
    <source>
        <dbReference type="ARBA" id="ARBA00052810"/>
    </source>
</evidence>
<reference evidence="18 19" key="1">
    <citation type="journal article" date="2024" name="BMC Genomics">
        <title>De novo assembly and annotation of Popillia japonica's genome with initial clues to its potential as an invasive pest.</title>
        <authorList>
            <person name="Cucini C."/>
            <person name="Boschi S."/>
            <person name="Funari R."/>
            <person name="Cardaioli E."/>
            <person name="Iannotti N."/>
            <person name="Marturano G."/>
            <person name="Paoli F."/>
            <person name="Bruttini M."/>
            <person name="Carapelli A."/>
            <person name="Frati F."/>
            <person name="Nardi F."/>
        </authorList>
    </citation>
    <scope>NUCLEOTIDE SEQUENCE [LARGE SCALE GENOMIC DNA]</scope>
    <source>
        <strain evidence="18">DMR45628</strain>
    </source>
</reference>
<dbReference type="Proteomes" id="UP001458880">
    <property type="component" value="Unassembled WGS sequence"/>
</dbReference>
<evidence type="ECO:0000256" key="4">
    <source>
        <dbReference type="ARBA" id="ARBA00022719"/>
    </source>
</evidence>
<keyword evidence="6" id="KW-0809">Transit peptide</keyword>
<dbReference type="PRINTS" id="PR00368">
    <property type="entry name" value="FADPNR"/>
</dbReference>
<evidence type="ECO:0000256" key="11">
    <source>
        <dbReference type="ARBA" id="ARBA00052986"/>
    </source>
</evidence>
<evidence type="ECO:0000313" key="18">
    <source>
        <dbReference type="EMBL" id="KAK9679783.1"/>
    </source>
</evidence>
<organism evidence="18 19">
    <name type="scientific">Popillia japonica</name>
    <name type="common">Japanese beetle</name>
    <dbReference type="NCBI Taxonomy" id="7064"/>
    <lineage>
        <taxon>Eukaryota</taxon>
        <taxon>Metazoa</taxon>
        <taxon>Ecdysozoa</taxon>
        <taxon>Arthropoda</taxon>
        <taxon>Hexapoda</taxon>
        <taxon>Insecta</taxon>
        <taxon>Pterygota</taxon>
        <taxon>Neoptera</taxon>
        <taxon>Endopterygota</taxon>
        <taxon>Coleoptera</taxon>
        <taxon>Polyphaga</taxon>
        <taxon>Scarabaeiformia</taxon>
        <taxon>Scarabaeidae</taxon>
        <taxon>Rutelinae</taxon>
        <taxon>Popillia</taxon>
    </lineage>
</organism>
<dbReference type="EC" id="1.8.5.8" evidence="14"/>
<comment type="catalytic activity">
    <reaction evidence="10">
        <text>ubiquinone-10 + hydrogen sulfide + glutathione + H(+) = S-sulfanylglutathione + ubiquinol-10</text>
        <dbReference type="Rhea" id="RHEA:62608"/>
        <dbReference type="ChEBI" id="CHEBI:15378"/>
        <dbReference type="ChEBI" id="CHEBI:29919"/>
        <dbReference type="ChEBI" id="CHEBI:46245"/>
        <dbReference type="ChEBI" id="CHEBI:57925"/>
        <dbReference type="ChEBI" id="CHEBI:58905"/>
        <dbReference type="ChEBI" id="CHEBI:64183"/>
    </reaction>
    <physiologicalReaction direction="left-to-right" evidence="10">
        <dbReference type="Rhea" id="RHEA:62609"/>
    </physiologicalReaction>
</comment>
<comment type="cofactor">
    <cofactor evidence="1">
        <name>FAD</name>
        <dbReference type="ChEBI" id="CHEBI:57692"/>
    </cofactor>
</comment>
<dbReference type="EMBL" id="JASPKY010000975">
    <property type="protein sequence ID" value="KAK9679783.1"/>
    <property type="molecule type" value="Genomic_DNA"/>
</dbReference>
<evidence type="ECO:0000256" key="1">
    <source>
        <dbReference type="ARBA" id="ARBA00001974"/>
    </source>
</evidence>
<evidence type="ECO:0000256" key="3">
    <source>
        <dbReference type="ARBA" id="ARBA00022630"/>
    </source>
</evidence>
<feature type="domain" description="FAD/NAD(P)-binding" evidence="17">
    <location>
        <begin position="33"/>
        <end position="155"/>
    </location>
</feature>
<dbReference type="AlphaFoldDB" id="A0AAW1HTE2"/>
<dbReference type="GO" id="GO:0070224">
    <property type="term" value="F:sulfide:quinone oxidoreductase activity"/>
    <property type="evidence" value="ECO:0007669"/>
    <property type="project" value="TreeGrafter"/>
</dbReference>
<dbReference type="GO" id="GO:0071949">
    <property type="term" value="F:FAD binding"/>
    <property type="evidence" value="ECO:0007669"/>
    <property type="project" value="TreeGrafter"/>
</dbReference>
<keyword evidence="3" id="KW-0285">Flavoprotein</keyword>
<dbReference type="FunFam" id="3.50.50.60:FF:000034">
    <property type="entry name" value="sulfide:quinone oxidoreductase, mitochondrial"/>
    <property type="match status" value="1"/>
</dbReference>
<keyword evidence="4" id="KW-0874">Quinone</keyword>
<evidence type="ECO:0000256" key="13">
    <source>
        <dbReference type="ARBA" id="ARBA00060891"/>
    </source>
</evidence>
<gene>
    <name evidence="18" type="ORF">QE152_g39720</name>
</gene>
<evidence type="ECO:0000259" key="17">
    <source>
        <dbReference type="Pfam" id="PF07992"/>
    </source>
</evidence>
<keyword evidence="8" id="KW-0496">Mitochondrion</keyword>
<comment type="caution">
    <text evidence="18">The sequence shown here is derived from an EMBL/GenBank/DDBJ whole genome shotgun (WGS) entry which is preliminary data.</text>
</comment>
<keyword evidence="19" id="KW-1185">Reference proteome</keyword>
<evidence type="ECO:0000256" key="12">
    <source>
        <dbReference type="ARBA" id="ARBA00059167"/>
    </source>
</evidence>
<dbReference type="PANTHER" id="PTHR10632">
    <property type="entry name" value="SULFIDE:QUINONE OXIDOREDUCTASE"/>
    <property type="match status" value="1"/>
</dbReference>
<keyword evidence="7" id="KW-0560">Oxidoreductase</keyword>
<proteinExistence type="inferred from homology"/>
<dbReference type="Pfam" id="PF07992">
    <property type="entry name" value="Pyr_redox_2"/>
    <property type="match status" value="1"/>
</dbReference>
<dbReference type="PANTHER" id="PTHR10632:SF2">
    <property type="entry name" value="SULFIDE:QUINONE OXIDOREDUCTASE, MITOCHONDRIAL"/>
    <property type="match status" value="1"/>
</dbReference>
<evidence type="ECO:0000256" key="9">
    <source>
        <dbReference type="ARBA" id="ARBA00051038"/>
    </source>
</evidence>
<dbReference type="SUPFAM" id="SSF51905">
    <property type="entry name" value="FAD/NAD(P)-binding domain"/>
    <property type="match status" value="2"/>
</dbReference>
<evidence type="ECO:0000256" key="8">
    <source>
        <dbReference type="ARBA" id="ARBA00023128"/>
    </source>
</evidence>
<sequence>MFKTIVIGSSNKINVVIRQFSITSARNAQHQSKIVIVGGGSGGCSVAAKFVNALGKNNVTIIEPANKHYYQPLFTLAGGGLKKLSQSHKDMSDVLPKGAQWVQDSVAEFDPKNNTVTTKLGDVFKYEVLLIAVGLQLRYDDIPGLVNALDNYDNVGSIYSPKYVEQTYRAIQTFEKGNIIYTYPNSPVKCPGAPQKICYIHENFLRKMGKRNNANVTYNTSLPVIFGVKVYADALWKVAKSRNINVNLRTCLVEVHPEKNEAVFQNLDKPEQKFTVEYSMLHAVPPMGTPTPLKTNKDLANDMGFLTVDKSTLQHTRYPNIFGIGDCTDSPNSKTAAAVAGQCNVVFKHMRAVLDGKPLSLAYDGYASCPLVTGAGKCILAEFDYNLQPLETFPIRQDREMYIMYLFKKELMPFLYWNLMMRGYWNGPAIVRKLLHLGMKN</sequence>
<dbReference type="GO" id="GO:0005739">
    <property type="term" value="C:mitochondrion"/>
    <property type="evidence" value="ECO:0007669"/>
    <property type="project" value="UniProtKB-SubCell"/>
</dbReference>
<name>A0AAW1HTE2_POPJA</name>
<evidence type="ECO:0000256" key="2">
    <source>
        <dbReference type="ARBA" id="ARBA00004173"/>
    </source>
</evidence>
<evidence type="ECO:0000256" key="14">
    <source>
        <dbReference type="ARBA" id="ARBA00066447"/>
    </source>
</evidence>
<comment type="function">
    <text evidence="12">Catalyzes the oxidation of hydrogen sulfide with the help of a quinone, such as ubiquinone-10, giving rise to thiosulfate and ultimately to sulfane (molecular sulfur) atoms. Requires an additional electron acceptor; can use sulfite, sulfide or cyanide (in vitro). It is believed the in vivo electron acceptor is glutathione.</text>
</comment>
<dbReference type="GO" id="GO:0106436">
    <property type="term" value="F:glutathione-dependent sulfide quinone oxidoreductase activity"/>
    <property type="evidence" value="ECO:0007669"/>
    <property type="project" value="UniProtKB-EC"/>
</dbReference>
<keyword evidence="5" id="KW-0274">FAD</keyword>
<comment type="similarity">
    <text evidence="13">Belongs to the SQRD family.</text>
</comment>
<evidence type="ECO:0000256" key="6">
    <source>
        <dbReference type="ARBA" id="ARBA00022946"/>
    </source>
</evidence>
<comment type="subcellular location">
    <subcellularLocation>
        <location evidence="2">Mitochondrion</location>
    </subcellularLocation>
</comment>
<dbReference type="InterPro" id="IPR023753">
    <property type="entry name" value="FAD/NAD-binding_dom"/>
</dbReference>
<evidence type="ECO:0000313" key="19">
    <source>
        <dbReference type="Proteomes" id="UP001458880"/>
    </source>
</evidence>
<evidence type="ECO:0000256" key="7">
    <source>
        <dbReference type="ARBA" id="ARBA00023002"/>
    </source>
</evidence>
<comment type="catalytic activity">
    <reaction evidence="11">
        <text>a quinone + hydrogen sulfide + glutathione + H(+) = S-sulfanylglutathione + a quinol</text>
        <dbReference type="Rhea" id="RHEA:55156"/>
        <dbReference type="ChEBI" id="CHEBI:15378"/>
        <dbReference type="ChEBI" id="CHEBI:24646"/>
        <dbReference type="ChEBI" id="CHEBI:29919"/>
        <dbReference type="ChEBI" id="CHEBI:57925"/>
        <dbReference type="ChEBI" id="CHEBI:58905"/>
        <dbReference type="ChEBI" id="CHEBI:132124"/>
        <dbReference type="EC" id="1.8.5.8"/>
    </reaction>
    <physiologicalReaction direction="left-to-right" evidence="11">
        <dbReference type="Rhea" id="RHEA:55157"/>
    </physiologicalReaction>
</comment>
<evidence type="ECO:0000256" key="5">
    <source>
        <dbReference type="ARBA" id="ARBA00022827"/>
    </source>
</evidence>
<protein>
    <recommendedName>
        <fullName evidence="15">Sulfide:quinone oxidoreductase, mitochondrial</fullName>
        <ecNumber evidence="14">1.8.5.8</ecNumber>
    </recommendedName>
    <alternativeName>
        <fullName evidence="16">Sulfide quinone oxidoreductase</fullName>
    </alternativeName>
</protein>
<evidence type="ECO:0000256" key="16">
    <source>
        <dbReference type="ARBA" id="ARBA00082958"/>
    </source>
</evidence>
<dbReference type="GO" id="GO:0048038">
    <property type="term" value="F:quinone binding"/>
    <property type="evidence" value="ECO:0007669"/>
    <property type="project" value="UniProtKB-KW"/>
</dbReference>
<dbReference type="InterPro" id="IPR015904">
    <property type="entry name" value="Sulphide_quinone_reductase"/>
</dbReference>
<comment type="catalytic activity">
    <reaction evidence="9">
        <text>ubiquinone-10 + hydrogen sulfide + sulfite + 2 H(+) = ubiquinol-10 + thiosulfate</text>
        <dbReference type="Rhea" id="RHEA:38359"/>
        <dbReference type="ChEBI" id="CHEBI:15378"/>
        <dbReference type="ChEBI" id="CHEBI:17359"/>
        <dbReference type="ChEBI" id="CHEBI:29919"/>
        <dbReference type="ChEBI" id="CHEBI:33542"/>
        <dbReference type="ChEBI" id="CHEBI:46245"/>
        <dbReference type="ChEBI" id="CHEBI:64183"/>
    </reaction>
    <physiologicalReaction direction="left-to-right" evidence="9">
        <dbReference type="Rhea" id="RHEA:38360"/>
    </physiologicalReaction>
</comment>
<evidence type="ECO:0000256" key="15">
    <source>
        <dbReference type="ARBA" id="ARBA00070160"/>
    </source>
</evidence>
<dbReference type="Gene3D" id="3.50.50.60">
    <property type="entry name" value="FAD/NAD(P)-binding domain"/>
    <property type="match status" value="2"/>
</dbReference>
<dbReference type="GO" id="GO:0070221">
    <property type="term" value="P:sulfide oxidation, using sulfide:quinone oxidoreductase"/>
    <property type="evidence" value="ECO:0007669"/>
    <property type="project" value="TreeGrafter"/>
</dbReference>